<evidence type="ECO:0000256" key="1">
    <source>
        <dbReference type="ARBA" id="ARBA00005306"/>
    </source>
</evidence>
<dbReference type="STRING" id="1798540.A3B74_04080"/>
<sequence>MKKNFEPVIGIEIHVQLKTQSKMFCGSKNADEDVPNTHVCPICLGHPGTLPVLNQEALQKAMRAACALNAHIQPTCKFDRKHYFYPDLPKGYQISQYDEPLALGGSIRISNESKEKVIHLERVHMEEDTAQLIHAKTGTLMDLNRAGTPLIEIVSKPEIHSAHEAKLFVQELRLRLIYAEVTDGNMKKGQLRFDTNVSVHTKGKPLGTRVEIKNLNSFRSLEQAIKFEIQRQKKILEQGETILRETRGWNDEIGETYSLRNKEAVQDYRYFPEPDIPPLLITNEVIERVQLEIPEMPQERRKRLMEEYDISERDVQVLIETPELSEFFEKTISELRSWLDSLDTTEGSDTEIWNANRKKITKLVLGWLLSEILRLTNAAHIGIGQSKMTPENFAEFITLLYERKLNSSAGQVILAEMFRTGIDPSQCMAEKNLEQVSDTLVLEQSVQEVLQEETQVVQDYQRGKKQALMFLVGKVMKKTKGKANPQTVTDILRKKLA</sequence>
<dbReference type="PANTHER" id="PTHR11659">
    <property type="entry name" value="GLUTAMYL-TRNA GLN AMIDOTRANSFERASE SUBUNIT B MITOCHONDRIAL AND PROKARYOTIC PET112-RELATED"/>
    <property type="match status" value="1"/>
</dbReference>
<dbReference type="GO" id="GO:0050567">
    <property type="term" value="F:glutaminyl-tRNA synthase (glutamine-hydrolyzing) activity"/>
    <property type="evidence" value="ECO:0007669"/>
    <property type="project" value="UniProtKB-UniRule"/>
</dbReference>
<organism evidence="12 13">
    <name type="scientific">Candidatus Kerfeldbacteria bacterium RIFCSPHIGHO2_02_FULL_42_14</name>
    <dbReference type="NCBI Taxonomy" id="1798540"/>
    <lineage>
        <taxon>Bacteria</taxon>
        <taxon>Candidatus Kerfeldiibacteriota</taxon>
    </lineage>
</organism>
<dbReference type="GO" id="GO:0050566">
    <property type="term" value="F:asparaginyl-tRNA synthase (glutamine-hydrolyzing) activity"/>
    <property type="evidence" value="ECO:0007669"/>
    <property type="project" value="RHEA"/>
</dbReference>
<name>A0A1G2AQ66_9BACT</name>
<comment type="similarity">
    <text evidence="1 10">Belongs to the GatB/GatE family. GatB subfamily.</text>
</comment>
<dbReference type="InterPro" id="IPR018027">
    <property type="entry name" value="Asn/Gln_amidotransferase"/>
</dbReference>
<dbReference type="GO" id="GO:0005524">
    <property type="term" value="F:ATP binding"/>
    <property type="evidence" value="ECO:0007669"/>
    <property type="project" value="UniProtKB-KW"/>
</dbReference>
<accession>A0A1G2AQ66</accession>
<dbReference type="InterPro" id="IPR017958">
    <property type="entry name" value="Gln-tRNA_amidoTrfase_suB_CS"/>
</dbReference>
<evidence type="ECO:0000313" key="12">
    <source>
        <dbReference type="EMBL" id="OGY79033.1"/>
    </source>
</evidence>
<evidence type="ECO:0000313" key="13">
    <source>
        <dbReference type="Proteomes" id="UP000177165"/>
    </source>
</evidence>
<evidence type="ECO:0000259" key="11">
    <source>
        <dbReference type="SMART" id="SM00845"/>
    </source>
</evidence>
<evidence type="ECO:0000256" key="8">
    <source>
        <dbReference type="ARBA" id="ARBA00047380"/>
    </source>
</evidence>
<dbReference type="InterPro" id="IPR006075">
    <property type="entry name" value="Asn/Gln-tRNA_Trfase_suB/E_cat"/>
</dbReference>
<comment type="function">
    <text evidence="7 10">Allows the formation of correctly charged Asn-tRNA(Asn) or Gln-tRNA(Gln) through the transamidation of misacylated Asp-tRNA(Asn) or Glu-tRNA(Gln) in organisms which lack either or both of asparaginyl-tRNA or glutaminyl-tRNA synthetases. The reaction takes place in the presence of glutamine and ATP through an activated phospho-Asp-tRNA(Asn) or phospho-Glu-tRNA(Gln).</text>
</comment>
<dbReference type="NCBIfam" id="TIGR00133">
    <property type="entry name" value="gatB"/>
    <property type="match status" value="1"/>
</dbReference>
<comment type="subunit">
    <text evidence="2 10">Heterotrimer of A, B and C subunits.</text>
</comment>
<dbReference type="GO" id="GO:0070681">
    <property type="term" value="P:glutaminyl-tRNAGln biosynthesis via transamidation"/>
    <property type="evidence" value="ECO:0007669"/>
    <property type="project" value="TreeGrafter"/>
</dbReference>
<dbReference type="GO" id="GO:0006412">
    <property type="term" value="P:translation"/>
    <property type="evidence" value="ECO:0007669"/>
    <property type="project" value="UniProtKB-UniRule"/>
</dbReference>
<dbReference type="Pfam" id="PF02934">
    <property type="entry name" value="GatB_N"/>
    <property type="match status" value="1"/>
</dbReference>
<dbReference type="AlphaFoldDB" id="A0A1G2AQ66"/>
<proteinExistence type="inferred from homology"/>
<dbReference type="Gene3D" id="1.10.10.410">
    <property type="match status" value="1"/>
</dbReference>
<evidence type="ECO:0000256" key="2">
    <source>
        <dbReference type="ARBA" id="ARBA00011123"/>
    </source>
</evidence>
<dbReference type="Pfam" id="PF02637">
    <property type="entry name" value="GatB_Yqey"/>
    <property type="match status" value="1"/>
</dbReference>
<dbReference type="PROSITE" id="PS01234">
    <property type="entry name" value="GATB"/>
    <property type="match status" value="1"/>
</dbReference>
<comment type="caution">
    <text evidence="12">The sequence shown here is derived from an EMBL/GenBank/DDBJ whole genome shotgun (WGS) entry which is preliminary data.</text>
</comment>
<dbReference type="PANTHER" id="PTHR11659:SF0">
    <property type="entry name" value="GLUTAMYL-TRNA(GLN) AMIDOTRANSFERASE SUBUNIT B, MITOCHONDRIAL"/>
    <property type="match status" value="1"/>
</dbReference>
<evidence type="ECO:0000256" key="5">
    <source>
        <dbReference type="ARBA" id="ARBA00022840"/>
    </source>
</evidence>
<keyword evidence="3 10" id="KW-0436">Ligase</keyword>
<comment type="catalytic activity">
    <reaction evidence="9 10">
        <text>L-glutamyl-tRNA(Gln) + L-glutamine + ATP + H2O = L-glutaminyl-tRNA(Gln) + L-glutamate + ADP + phosphate + H(+)</text>
        <dbReference type="Rhea" id="RHEA:17521"/>
        <dbReference type="Rhea" id="RHEA-COMP:9681"/>
        <dbReference type="Rhea" id="RHEA-COMP:9684"/>
        <dbReference type="ChEBI" id="CHEBI:15377"/>
        <dbReference type="ChEBI" id="CHEBI:15378"/>
        <dbReference type="ChEBI" id="CHEBI:29985"/>
        <dbReference type="ChEBI" id="CHEBI:30616"/>
        <dbReference type="ChEBI" id="CHEBI:43474"/>
        <dbReference type="ChEBI" id="CHEBI:58359"/>
        <dbReference type="ChEBI" id="CHEBI:78520"/>
        <dbReference type="ChEBI" id="CHEBI:78521"/>
        <dbReference type="ChEBI" id="CHEBI:456216"/>
    </reaction>
</comment>
<dbReference type="SUPFAM" id="SSF89095">
    <property type="entry name" value="GatB/YqeY motif"/>
    <property type="match status" value="1"/>
</dbReference>
<protein>
    <recommendedName>
        <fullName evidence="10">Aspartyl/glutamyl-tRNA(Asn/Gln) amidotransferase subunit B</fullName>
        <shortName evidence="10">Asp/Glu-ADT subunit B</shortName>
        <ecNumber evidence="10">6.3.5.-</ecNumber>
    </recommendedName>
</protein>
<dbReference type="HAMAP" id="MF_00121">
    <property type="entry name" value="GatB"/>
    <property type="match status" value="1"/>
</dbReference>
<dbReference type="NCBIfam" id="NF004014">
    <property type="entry name" value="PRK05477.1-4"/>
    <property type="match status" value="1"/>
</dbReference>
<evidence type="ECO:0000256" key="10">
    <source>
        <dbReference type="HAMAP-Rule" id="MF_00121"/>
    </source>
</evidence>
<evidence type="ECO:0000256" key="4">
    <source>
        <dbReference type="ARBA" id="ARBA00022741"/>
    </source>
</evidence>
<dbReference type="EMBL" id="MHKB01000011">
    <property type="protein sequence ID" value="OGY79033.1"/>
    <property type="molecule type" value="Genomic_DNA"/>
</dbReference>
<dbReference type="InterPro" id="IPR023168">
    <property type="entry name" value="GatB_Yqey_C_2"/>
</dbReference>
<keyword evidence="4 10" id="KW-0547">Nucleotide-binding</keyword>
<dbReference type="NCBIfam" id="NF004012">
    <property type="entry name" value="PRK05477.1-2"/>
    <property type="match status" value="1"/>
</dbReference>
<keyword evidence="5 10" id="KW-0067">ATP-binding</keyword>
<dbReference type="InterPro" id="IPR003789">
    <property type="entry name" value="Asn/Gln_tRNA_amidoTrase-B-like"/>
</dbReference>
<dbReference type="InterPro" id="IPR014746">
    <property type="entry name" value="Gln_synth/guanido_kin_cat_dom"/>
</dbReference>
<dbReference type="FunFam" id="1.10.10.410:FF:000001">
    <property type="entry name" value="Aspartyl/glutamyl-tRNA(Asn/Gln) amidotransferase subunit B"/>
    <property type="match status" value="1"/>
</dbReference>
<dbReference type="InterPro" id="IPR017959">
    <property type="entry name" value="Asn/Gln-tRNA_amidoTrfase_suB/E"/>
</dbReference>
<dbReference type="InterPro" id="IPR004413">
    <property type="entry name" value="GatB"/>
</dbReference>
<dbReference type="EC" id="6.3.5.-" evidence="10"/>
<dbReference type="SMART" id="SM00845">
    <property type="entry name" value="GatB_Yqey"/>
    <property type="match status" value="1"/>
</dbReference>
<comment type="catalytic activity">
    <reaction evidence="8 10">
        <text>L-aspartyl-tRNA(Asn) + L-glutamine + ATP + H2O = L-asparaginyl-tRNA(Asn) + L-glutamate + ADP + phosphate + 2 H(+)</text>
        <dbReference type="Rhea" id="RHEA:14513"/>
        <dbReference type="Rhea" id="RHEA-COMP:9674"/>
        <dbReference type="Rhea" id="RHEA-COMP:9677"/>
        <dbReference type="ChEBI" id="CHEBI:15377"/>
        <dbReference type="ChEBI" id="CHEBI:15378"/>
        <dbReference type="ChEBI" id="CHEBI:29985"/>
        <dbReference type="ChEBI" id="CHEBI:30616"/>
        <dbReference type="ChEBI" id="CHEBI:43474"/>
        <dbReference type="ChEBI" id="CHEBI:58359"/>
        <dbReference type="ChEBI" id="CHEBI:78515"/>
        <dbReference type="ChEBI" id="CHEBI:78516"/>
        <dbReference type="ChEBI" id="CHEBI:456216"/>
    </reaction>
</comment>
<evidence type="ECO:0000256" key="6">
    <source>
        <dbReference type="ARBA" id="ARBA00022917"/>
    </source>
</evidence>
<gene>
    <name evidence="10" type="primary">gatB</name>
    <name evidence="12" type="ORF">A3B74_04080</name>
</gene>
<reference evidence="12 13" key="1">
    <citation type="journal article" date="2016" name="Nat. Commun.">
        <title>Thousands of microbial genomes shed light on interconnected biogeochemical processes in an aquifer system.</title>
        <authorList>
            <person name="Anantharaman K."/>
            <person name="Brown C.T."/>
            <person name="Hug L.A."/>
            <person name="Sharon I."/>
            <person name="Castelle C.J."/>
            <person name="Probst A.J."/>
            <person name="Thomas B.C."/>
            <person name="Singh A."/>
            <person name="Wilkins M.J."/>
            <person name="Karaoz U."/>
            <person name="Brodie E.L."/>
            <person name="Williams K.H."/>
            <person name="Hubbard S.S."/>
            <person name="Banfield J.F."/>
        </authorList>
    </citation>
    <scope>NUCLEOTIDE SEQUENCE [LARGE SCALE GENOMIC DNA]</scope>
</reference>
<dbReference type="Proteomes" id="UP000177165">
    <property type="component" value="Unassembled WGS sequence"/>
</dbReference>
<evidence type="ECO:0000256" key="7">
    <source>
        <dbReference type="ARBA" id="ARBA00024799"/>
    </source>
</evidence>
<evidence type="ECO:0000256" key="9">
    <source>
        <dbReference type="ARBA" id="ARBA00047913"/>
    </source>
</evidence>
<feature type="domain" description="Asn/Gln amidotransferase" evidence="11">
    <location>
        <begin position="326"/>
        <end position="496"/>
    </location>
</feature>
<dbReference type="InterPro" id="IPR042114">
    <property type="entry name" value="GatB_C_1"/>
</dbReference>
<keyword evidence="6 10" id="KW-0648">Protein biosynthesis</keyword>
<evidence type="ECO:0000256" key="3">
    <source>
        <dbReference type="ARBA" id="ARBA00022598"/>
    </source>
</evidence>
<dbReference type="Gene3D" id="1.10.150.380">
    <property type="entry name" value="GatB domain, N-terminal subdomain"/>
    <property type="match status" value="1"/>
</dbReference>
<dbReference type="SUPFAM" id="SSF55931">
    <property type="entry name" value="Glutamine synthetase/guanido kinase"/>
    <property type="match status" value="1"/>
</dbReference>